<dbReference type="Proteomes" id="UP000199139">
    <property type="component" value="Unassembled WGS sequence"/>
</dbReference>
<name>A0A1I6NZQ5_9BACI</name>
<dbReference type="Proteomes" id="UP000321773">
    <property type="component" value="Unassembled WGS sequence"/>
</dbReference>
<dbReference type="EMBL" id="FPAI01000001">
    <property type="protein sequence ID" value="SFS33432.1"/>
    <property type="molecule type" value="Genomic_DNA"/>
</dbReference>
<reference evidence="1 4" key="2">
    <citation type="submission" date="2019-07" db="EMBL/GenBank/DDBJ databases">
        <title>Whole genome shotgun sequence of Halolactibacillus miurensis NBRC 100873.</title>
        <authorList>
            <person name="Hosoyama A."/>
            <person name="Uohara A."/>
            <person name="Ohji S."/>
            <person name="Ichikawa N."/>
        </authorList>
    </citation>
    <scope>NUCLEOTIDE SEQUENCE [LARGE SCALE GENOMIC DNA]</scope>
    <source>
        <strain evidence="1 4">NBRC 100873</strain>
    </source>
</reference>
<evidence type="ECO:0000313" key="1">
    <source>
        <dbReference type="EMBL" id="GEM03220.1"/>
    </source>
</evidence>
<accession>A0A1I6NZQ5</accession>
<dbReference type="RefSeq" id="WP_062320150.1">
    <property type="nucleotide sequence ID" value="NZ_BJWJ01000001.1"/>
</dbReference>
<dbReference type="AlphaFoldDB" id="A0A1I6NZQ5"/>
<evidence type="ECO:0000313" key="4">
    <source>
        <dbReference type="Proteomes" id="UP000321773"/>
    </source>
</evidence>
<reference evidence="2 3" key="1">
    <citation type="submission" date="2016-10" db="EMBL/GenBank/DDBJ databases">
        <authorList>
            <person name="de Groot N.N."/>
        </authorList>
    </citation>
    <scope>NUCLEOTIDE SEQUENCE [LARGE SCALE GENOMIC DNA]</scope>
    <source>
        <strain evidence="2 3">DSM 17074</strain>
    </source>
</reference>
<dbReference type="EMBL" id="BJWJ01000001">
    <property type="protein sequence ID" value="GEM03220.1"/>
    <property type="molecule type" value="Genomic_DNA"/>
</dbReference>
<keyword evidence="4" id="KW-1185">Reference proteome</keyword>
<protein>
    <submittedName>
        <fullName evidence="2">Uncharacterized protein</fullName>
    </submittedName>
</protein>
<sequence length="113" mass="13207">MDKKTISEQLIPDHYANEDVFTKEEWLELLKDWSIVKEKDLLMLKQMYEFGGSATATELSKVLGRHYTHYTALVIALAKRIYQVTSIDPFIGTDGKVAYWRVFFNGYKENNNH</sequence>
<gene>
    <name evidence="1" type="ORF">HMI01_02080</name>
    <name evidence="2" type="ORF">SAMN05421668_101100</name>
</gene>
<evidence type="ECO:0000313" key="3">
    <source>
        <dbReference type="Proteomes" id="UP000199139"/>
    </source>
</evidence>
<organism evidence="2 3">
    <name type="scientific">Halolactibacillus miurensis</name>
    <dbReference type="NCBI Taxonomy" id="306541"/>
    <lineage>
        <taxon>Bacteria</taxon>
        <taxon>Bacillati</taxon>
        <taxon>Bacillota</taxon>
        <taxon>Bacilli</taxon>
        <taxon>Bacillales</taxon>
        <taxon>Bacillaceae</taxon>
        <taxon>Halolactibacillus</taxon>
    </lineage>
</organism>
<evidence type="ECO:0000313" key="2">
    <source>
        <dbReference type="EMBL" id="SFS33432.1"/>
    </source>
</evidence>
<proteinExistence type="predicted"/>
<dbReference type="STRING" id="306541.SAMN05421668_101100"/>